<evidence type="ECO:0000259" key="8">
    <source>
        <dbReference type="Pfam" id="PF06738"/>
    </source>
</evidence>
<gene>
    <name evidence="10" type="ORF">GCM10023168_28750</name>
</gene>
<keyword evidence="3 7" id="KW-0812">Transmembrane</keyword>
<dbReference type="InterPro" id="IPR050539">
    <property type="entry name" value="ThrE_Dicarb/AminoAcid_Exp"/>
</dbReference>
<dbReference type="Pfam" id="PF12821">
    <property type="entry name" value="ThrE_2"/>
    <property type="match status" value="1"/>
</dbReference>
<dbReference type="PANTHER" id="PTHR34390">
    <property type="entry name" value="UPF0442 PROTEIN YJJB-RELATED"/>
    <property type="match status" value="1"/>
</dbReference>
<feature type="transmembrane region" description="Helical" evidence="7">
    <location>
        <begin position="296"/>
        <end position="316"/>
    </location>
</feature>
<dbReference type="Proteomes" id="UP001500945">
    <property type="component" value="Unassembled WGS sequence"/>
</dbReference>
<feature type="transmembrane region" description="Helical" evidence="7">
    <location>
        <begin position="237"/>
        <end position="257"/>
    </location>
</feature>
<dbReference type="InterPro" id="IPR024528">
    <property type="entry name" value="ThrE_2"/>
</dbReference>
<evidence type="ECO:0000313" key="11">
    <source>
        <dbReference type="Proteomes" id="UP001500945"/>
    </source>
</evidence>
<keyword evidence="5 7" id="KW-0472">Membrane</keyword>
<accession>A0ABP8KMI9</accession>
<feature type="transmembrane region" description="Helical" evidence="7">
    <location>
        <begin position="126"/>
        <end position="151"/>
    </location>
</feature>
<comment type="similarity">
    <text evidence="6">Belongs to the ThrE exporter (TC 2.A.79) family.</text>
</comment>
<evidence type="ECO:0000313" key="10">
    <source>
        <dbReference type="EMBL" id="GAA4409741.1"/>
    </source>
</evidence>
<feature type="transmembrane region" description="Helical" evidence="7">
    <location>
        <begin position="380"/>
        <end position="404"/>
    </location>
</feature>
<feature type="transmembrane region" description="Helical" evidence="7">
    <location>
        <begin position="200"/>
        <end position="217"/>
    </location>
</feature>
<keyword evidence="4 7" id="KW-1133">Transmembrane helix</keyword>
<dbReference type="Pfam" id="PF06738">
    <property type="entry name" value="ThrE"/>
    <property type="match status" value="1"/>
</dbReference>
<dbReference type="PANTHER" id="PTHR34390:SF2">
    <property type="entry name" value="SUCCINATE TRANSPORTER SUBUNIT YJJP-RELATED"/>
    <property type="match status" value="1"/>
</dbReference>
<evidence type="ECO:0000256" key="6">
    <source>
        <dbReference type="ARBA" id="ARBA00034125"/>
    </source>
</evidence>
<feature type="domain" description="Threonine/Serine exporter ThrE" evidence="9">
    <location>
        <begin position="278"/>
        <end position="401"/>
    </location>
</feature>
<organism evidence="10 11">
    <name type="scientific">Fodinibacter luteus</name>
    <dbReference type="NCBI Taxonomy" id="552064"/>
    <lineage>
        <taxon>Bacteria</taxon>
        <taxon>Bacillati</taxon>
        <taxon>Actinomycetota</taxon>
        <taxon>Actinomycetes</taxon>
        <taxon>Micrococcales</taxon>
        <taxon>Intrasporangiaceae</taxon>
        <taxon>Fodinibacter (ex Wang et al. 2009)</taxon>
    </lineage>
</organism>
<evidence type="ECO:0000259" key="9">
    <source>
        <dbReference type="Pfam" id="PF12821"/>
    </source>
</evidence>
<evidence type="ECO:0000256" key="1">
    <source>
        <dbReference type="ARBA" id="ARBA00004651"/>
    </source>
</evidence>
<feature type="transmembrane region" description="Helical" evidence="7">
    <location>
        <begin position="171"/>
        <end position="193"/>
    </location>
</feature>
<comment type="subcellular location">
    <subcellularLocation>
        <location evidence="1">Cell membrane</location>
        <topology evidence="1">Multi-pass membrane protein</topology>
    </subcellularLocation>
</comment>
<comment type="caution">
    <text evidence="10">The sequence shown here is derived from an EMBL/GenBank/DDBJ whole genome shotgun (WGS) entry which is preliminary data.</text>
</comment>
<protein>
    <submittedName>
        <fullName evidence="10">Threonine/serine exporter family protein</fullName>
    </submittedName>
</protein>
<evidence type="ECO:0000256" key="3">
    <source>
        <dbReference type="ARBA" id="ARBA00022692"/>
    </source>
</evidence>
<dbReference type="EMBL" id="BAABGM010000017">
    <property type="protein sequence ID" value="GAA4409741.1"/>
    <property type="molecule type" value="Genomic_DNA"/>
</dbReference>
<evidence type="ECO:0000256" key="4">
    <source>
        <dbReference type="ARBA" id="ARBA00022989"/>
    </source>
</evidence>
<dbReference type="RefSeq" id="WP_345207203.1">
    <property type="nucleotide sequence ID" value="NZ_BAABGM010000017.1"/>
</dbReference>
<evidence type="ECO:0000256" key="2">
    <source>
        <dbReference type="ARBA" id="ARBA00022475"/>
    </source>
</evidence>
<proteinExistence type="inferred from homology"/>
<keyword evidence="2" id="KW-1003">Cell membrane</keyword>
<feature type="transmembrane region" description="Helical" evidence="7">
    <location>
        <begin position="323"/>
        <end position="342"/>
    </location>
</feature>
<feature type="transmembrane region" description="Helical" evidence="7">
    <location>
        <begin position="269"/>
        <end position="290"/>
    </location>
</feature>
<sequence length="446" mass="45886">MSERREVHTSLDLALRIGEMLLASGASAADVTSGMLAVTHACGVHNVSGDVTFIDLTLRHQPNVEEPVVIQVRRVARRHPDYAELIAVDRVVRELVAGSLTRDQARDEVARILSTGRTRQPWAVTLGWGVMGTGIALTLGGNAVVCLLAFLAAVAIDRTQVLLPMWRIPPFYQQAAGGFVATLIAVIAAATRLEVNPSRVVTAGIVMLLAGVGITGATQDALTGFPVTATARLLDALLNTTGIIAGVGAGLTLGSLLTVELGSFTPGAVGLAAAGVTVVGAALAAAGFAFASFAPLRALVAVALVAGVGQAVLLLVDEAKLGRTWGAAAAALTIGAICYVVSGRFRVPPLVVVVPAIVPLLPGLDIYRGLALLATGQDGVLQLATAFATALALAAGVTLGQYIARPLKREARRLETRLSGPHLVGPFRHARRPDIASADAPTDAAE</sequence>
<keyword evidence="11" id="KW-1185">Reference proteome</keyword>
<dbReference type="InterPro" id="IPR010619">
    <property type="entry name" value="ThrE-like_N"/>
</dbReference>
<evidence type="ECO:0000256" key="7">
    <source>
        <dbReference type="SAM" id="Phobius"/>
    </source>
</evidence>
<evidence type="ECO:0000256" key="5">
    <source>
        <dbReference type="ARBA" id="ARBA00023136"/>
    </source>
</evidence>
<feature type="domain" description="Threonine/serine exporter-like N-terminal" evidence="8">
    <location>
        <begin position="12"/>
        <end position="253"/>
    </location>
</feature>
<name>A0ABP8KMI9_9MICO</name>
<reference evidence="11" key="1">
    <citation type="journal article" date="2019" name="Int. J. Syst. Evol. Microbiol.">
        <title>The Global Catalogue of Microorganisms (GCM) 10K type strain sequencing project: providing services to taxonomists for standard genome sequencing and annotation.</title>
        <authorList>
            <consortium name="The Broad Institute Genomics Platform"/>
            <consortium name="The Broad Institute Genome Sequencing Center for Infectious Disease"/>
            <person name="Wu L."/>
            <person name="Ma J."/>
        </authorList>
    </citation>
    <scope>NUCLEOTIDE SEQUENCE [LARGE SCALE GENOMIC DNA]</scope>
    <source>
        <strain evidence="11">JCM 17809</strain>
    </source>
</reference>